<dbReference type="InterPro" id="IPR050596">
    <property type="entry name" value="AspAT/PAT-like"/>
</dbReference>
<reference evidence="7 8" key="1">
    <citation type="submission" date="2020-08" db="EMBL/GenBank/DDBJ databases">
        <title>Acidobacteriota in marine sediments use diverse sulfur dissimilation pathways.</title>
        <authorList>
            <person name="Wasmund K."/>
        </authorList>
    </citation>
    <scope>NUCLEOTIDE SEQUENCE [LARGE SCALE GENOMIC DNA]</scope>
    <source>
        <strain evidence="7">MAG AM3-A</strain>
    </source>
</reference>
<dbReference type="Gene3D" id="3.40.640.10">
    <property type="entry name" value="Type I PLP-dependent aspartate aminotransferase-like (Major domain)"/>
    <property type="match status" value="1"/>
</dbReference>
<dbReference type="CDD" id="cd00609">
    <property type="entry name" value="AAT_like"/>
    <property type="match status" value="1"/>
</dbReference>
<evidence type="ECO:0000256" key="5">
    <source>
        <dbReference type="ARBA" id="ARBA00022898"/>
    </source>
</evidence>
<dbReference type="InterPro" id="IPR015424">
    <property type="entry name" value="PyrdxlP-dep_Trfase"/>
</dbReference>
<dbReference type="EMBL" id="JACXWA010000091">
    <property type="protein sequence ID" value="MBD3870812.1"/>
    <property type="molecule type" value="Genomic_DNA"/>
</dbReference>
<comment type="cofactor">
    <cofactor evidence="1">
        <name>pyridoxal 5'-phosphate</name>
        <dbReference type="ChEBI" id="CHEBI:597326"/>
    </cofactor>
</comment>
<comment type="similarity">
    <text evidence="2">Belongs to the class-I pyridoxal-phosphate-dependent aminotransferase family.</text>
</comment>
<evidence type="ECO:0000313" key="8">
    <source>
        <dbReference type="Proteomes" id="UP000598633"/>
    </source>
</evidence>
<dbReference type="PANTHER" id="PTHR46383">
    <property type="entry name" value="ASPARTATE AMINOTRANSFERASE"/>
    <property type="match status" value="1"/>
</dbReference>
<name>A0A8J7CEU6_9BACT</name>
<dbReference type="GO" id="GO:0006520">
    <property type="term" value="P:amino acid metabolic process"/>
    <property type="evidence" value="ECO:0007669"/>
    <property type="project" value="InterPro"/>
</dbReference>
<dbReference type="SUPFAM" id="SSF53383">
    <property type="entry name" value="PLP-dependent transferases"/>
    <property type="match status" value="1"/>
</dbReference>
<dbReference type="GO" id="GO:0008483">
    <property type="term" value="F:transaminase activity"/>
    <property type="evidence" value="ECO:0007669"/>
    <property type="project" value="UniProtKB-KW"/>
</dbReference>
<evidence type="ECO:0000256" key="4">
    <source>
        <dbReference type="ARBA" id="ARBA00022679"/>
    </source>
</evidence>
<comment type="caution">
    <text evidence="7">The sequence shown here is derived from an EMBL/GenBank/DDBJ whole genome shotgun (WGS) entry which is preliminary data.</text>
</comment>
<dbReference type="PANTHER" id="PTHR46383:SF1">
    <property type="entry name" value="ASPARTATE AMINOTRANSFERASE"/>
    <property type="match status" value="1"/>
</dbReference>
<protein>
    <submittedName>
        <fullName evidence="7">Pyridoxal phosphate-dependent aminotransferase</fullName>
    </submittedName>
</protein>
<organism evidence="7 8">
    <name type="scientific">Candidatus Sulfomarinibacter kjeldsenii</name>
    <dbReference type="NCBI Taxonomy" id="2885994"/>
    <lineage>
        <taxon>Bacteria</taxon>
        <taxon>Pseudomonadati</taxon>
        <taxon>Acidobacteriota</taxon>
        <taxon>Thermoanaerobaculia</taxon>
        <taxon>Thermoanaerobaculales</taxon>
        <taxon>Candidatus Sulfomarinibacteraceae</taxon>
        <taxon>Candidatus Sulfomarinibacter</taxon>
    </lineage>
</organism>
<keyword evidence="5" id="KW-0663">Pyridoxal phosphate</keyword>
<dbReference type="InterPro" id="IPR004839">
    <property type="entry name" value="Aminotransferase_I/II_large"/>
</dbReference>
<dbReference type="Proteomes" id="UP000598633">
    <property type="component" value="Unassembled WGS sequence"/>
</dbReference>
<evidence type="ECO:0000313" key="7">
    <source>
        <dbReference type="EMBL" id="MBD3870812.1"/>
    </source>
</evidence>
<keyword evidence="4" id="KW-0808">Transferase</keyword>
<dbReference type="GO" id="GO:0030170">
    <property type="term" value="F:pyridoxal phosphate binding"/>
    <property type="evidence" value="ECO:0007669"/>
    <property type="project" value="InterPro"/>
</dbReference>
<evidence type="ECO:0000256" key="3">
    <source>
        <dbReference type="ARBA" id="ARBA00022576"/>
    </source>
</evidence>
<dbReference type="AlphaFoldDB" id="A0A8J7CEU6"/>
<dbReference type="Pfam" id="PF00155">
    <property type="entry name" value="Aminotran_1_2"/>
    <property type="match status" value="1"/>
</dbReference>
<evidence type="ECO:0000256" key="2">
    <source>
        <dbReference type="ARBA" id="ARBA00007441"/>
    </source>
</evidence>
<keyword evidence="3 7" id="KW-0032">Aminotransferase</keyword>
<proteinExistence type="inferred from homology"/>
<evidence type="ECO:0000259" key="6">
    <source>
        <dbReference type="Pfam" id="PF00155"/>
    </source>
</evidence>
<accession>A0A8J7CEU6</accession>
<gene>
    <name evidence="7" type="ORF">IFJ97_05570</name>
</gene>
<evidence type="ECO:0000256" key="1">
    <source>
        <dbReference type="ARBA" id="ARBA00001933"/>
    </source>
</evidence>
<sequence length="439" mass="47625">MTENGQHGFEAGKPELVVDAAQLIGLDTSPRTMLPIPGSRMFEINEALKVYLDREPGGTVFDASQGDGGASLPGVSRELLDAAHKMHLEHGTGYDKPFGTPAYRRAVVEDYWGLDAATGWGPTNVVACQGGRDALVKSYDAAQFLGHGRHGDFVVVSRVPWISYNWGPYSVGANVMLAPGQEDQAWTLTPEAINACAETANALGERRIAMLVITSPDNPTGRSMSPERQIELARAAFAAGVPYVFFDWVYHRVTDGEPHDLNAFLGALDPAERERCIFLDGITKSLGASNIRNAHLVASEKVIKFIQSRASHAVIPSFYSLAVAMAAYRMGFNKAAAPIIKPTNASRAVVADFLEGHEINHILGKGYYAFLDMTPWIEKAGYADSAELGSTLAETFGIAVVPGVYFSDFGKNWIRFSYALPPEVTRDALDRLWLALSSL</sequence>
<feature type="domain" description="Aminotransferase class I/classII large" evidence="6">
    <location>
        <begin position="93"/>
        <end position="432"/>
    </location>
</feature>
<dbReference type="InterPro" id="IPR015421">
    <property type="entry name" value="PyrdxlP-dep_Trfase_major"/>
</dbReference>